<feature type="compositionally biased region" description="Low complexity" evidence="1">
    <location>
        <begin position="1"/>
        <end position="17"/>
    </location>
</feature>
<dbReference type="AlphaFoldDB" id="A0A7I7R017"/>
<protein>
    <submittedName>
        <fullName evidence="2">Uncharacterized protein</fullName>
    </submittedName>
</protein>
<dbReference type="KEGG" id="msei:MSEDJ_56530"/>
<proteinExistence type="predicted"/>
<dbReference type="EMBL" id="AP022588">
    <property type="protein sequence ID" value="BBY31557.1"/>
    <property type="molecule type" value="Genomic_DNA"/>
</dbReference>
<keyword evidence="3" id="KW-1185">Reference proteome</keyword>
<evidence type="ECO:0000313" key="3">
    <source>
        <dbReference type="Proteomes" id="UP000467193"/>
    </source>
</evidence>
<name>A0A7I7R017_9MYCO</name>
<accession>A0A7I7R017</accession>
<reference evidence="2 3" key="1">
    <citation type="journal article" date="2019" name="Emerg. Microbes Infect.">
        <title>Comprehensive subspecies identification of 175 nontuberculous mycobacteria species based on 7547 genomic profiles.</title>
        <authorList>
            <person name="Matsumoto Y."/>
            <person name="Kinjo T."/>
            <person name="Motooka D."/>
            <person name="Nabeya D."/>
            <person name="Jung N."/>
            <person name="Uechi K."/>
            <person name="Horii T."/>
            <person name="Iida T."/>
            <person name="Fujita J."/>
            <person name="Nakamura S."/>
        </authorList>
    </citation>
    <scope>NUCLEOTIDE SEQUENCE [LARGE SCALE GENOMIC DNA]</scope>
    <source>
        <strain evidence="2 3">JCM 17899</strain>
    </source>
</reference>
<evidence type="ECO:0000256" key="1">
    <source>
        <dbReference type="SAM" id="MobiDB-lite"/>
    </source>
</evidence>
<dbReference type="Proteomes" id="UP000467193">
    <property type="component" value="Chromosome"/>
</dbReference>
<feature type="compositionally biased region" description="Polar residues" evidence="1">
    <location>
        <begin position="33"/>
        <end position="47"/>
    </location>
</feature>
<organism evidence="2 3">
    <name type="scientific">Mycolicibacterium sediminis</name>
    <dbReference type="NCBI Taxonomy" id="1286180"/>
    <lineage>
        <taxon>Bacteria</taxon>
        <taxon>Bacillati</taxon>
        <taxon>Actinomycetota</taxon>
        <taxon>Actinomycetes</taxon>
        <taxon>Mycobacteriales</taxon>
        <taxon>Mycobacteriaceae</taxon>
        <taxon>Mycolicibacterium</taxon>
    </lineage>
</organism>
<feature type="region of interest" description="Disordered" evidence="1">
    <location>
        <begin position="1"/>
        <end position="54"/>
    </location>
</feature>
<sequence>MATAPNTPNITNAAAAPRGSTAAVNVGGADGSEPSSKCEWSTTTANHSPADADNECGKCGVDPPTDDDPISTVINSTPTTAATAARERHQRALGASLIHTVTRL</sequence>
<evidence type="ECO:0000313" key="2">
    <source>
        <dbReference type="EMBL" id="BBY31557.1"/>
    </source>
</evidence>
<gene>
    <name evidence="2" type="ORF">MSEDJ_56530</name>
</gene>